<evidence type="ECO:0000256" key="2">
    <source>
        <dbReference type="PROSITE-ProRule" id="PRU00335"/>
    </source>
</evidence>
<evidence type="ECO:0000313" key="5">
    <source>
        <dbReference type="Proteomes" id="UP000268007"/>
    </source>
</evidence>
<accession>A0A495IUX5</accession>
<protein>
    <submittedName>
        <fullName evidence="4">TetR family transcriptional regulator</fullName>
    </submittedName>
</protein>
<dbReference type="PROSITE" id="PS50977">
    <property type="entry name" value="HTH_TETR_2"/>
    <property type="match status" value="1"/>
</dbReference>
<dbReference type="SUPFAM" id="SSF46689">
    <property type="entry name" value="Homeodomain-like"/>
    <property type="match status" value="1"/>
</dbReference>
<dbReference type="PANTHER" id="PTHR43479:SF11">
    <property type="entry name" value="ACREF_ENVCD OPERON REPRESSOR-RELATED"/>
    <property type="match status" value="1"/>
</dbReference>
<dbReference type="Proteomes" id="UP000268007">
    <property type="component" value="Unassembled WGS sequence"/>
</dbReference>
<dbReference type="SUPFAM" id="SSF48498">
    <property type="entry name" value="Tetracyclin repressor-like, C-terminal domain"/>
    <property type="match status" value="1"/>
</dbReference>
<comment type="caution">
    <text evidence="4">The sequence shown here is derived from an EMBL/GenBank/DDBJ whole genome shotgun (WGS) entry which is preliminary data.</text>
</comment>
<dbReference type="GO" id="GO:0003677">
    <property type="term" value="F:DNA binding"/>
    <property type="evidence" value="ECO:0007669"/>
    <property type="project" value="UniProtKB-UniRule"/>
</dbReference>
<dbReference type="InterPro" id="IPR050624">
    <property type="entry name" value="HTH-type_Tx_Regulator"/>
</dbReference>
<dbReference type="AlphaFoldDB" id="A0A495IUX5"/>
<dbReference type="EMBL" id="RBKU01000001">
    <property type="protein sequence ID" value="RKR80372.1"/>
    <property type="molecule type" value="Genomic_DNA"/>
</dbReference>
<evidence type="ECO:0000259" key="3">
    <source>
        <dbReference type="PROSITE" id="PS50977"/>
    </source>
</evidence>
<dbReference type="Pfam" id="PF00440">
    <property type="entry name" value="TetR_N"/>
    <property type="match status" value="1"/>
</dbReference>
<organism evidence="4 5">
    <name type="scientific">Mucilaginibacter gracilis</name>
    <dbReference type="NCBI Taxonomy" id="423350"/>
    <lineage>
        <taxon>Bacteria</taxon>
        <taxon>Pseudomonadati</taxon>
        <taxon>Bacteroidota</taxon>
        <taxon>Sphingobacteriia</taxon>
        <taxon>Sphingobacteriales</taxon>
        <taxon>Sphingobacteriaceae</taxon>
        <taxon>Mucilaginibacter</taxon>
    </lineage>
</organism>
<dbReference type="RefSeq" id="WP_121196130.1">
    <property type="nucleotide sequence ID" value="NZ_RBKU01000001.1"/>
</dbReference>
<keyword evidence="5" id="KW-1185">Reference proteome</keyword>
<gene>
    <name evidence="4" type="ORF">BDD43_0472</name>
</gene>
<dbReference type="InterPro" id="IPR001647">
    <property type="entry name" value="HTH_TetR"/>
</dbReference>
<feature type="DNA-binding region" description="H-T-H motif" evidence="2">
    <location>
        <begin position="29"/>
        <end position="48"/>
    </location>
</feature>
<name>A0A495IUX5_9SPHI</name>
<keyword evidence="1 2" id="KW-0238">DNA-binding</keyword>
<dbReference type="PANTHER" id="PTHR43479">
    <property type="entry name" value="ACREF/ENVCD OPERON REPRESSOR-RELATED"/>
    <property type="match status" value="1"/>
</dbReference>
<dbReference type="Gene3D" id="1.10.357.10">
    <property type="entry name" value="Tetracycline Repressor, domain 2"/>
    <property type="match status" value="1"/>
</dbReference>
<reference evidence="4 5" key="1">
    <citation type="submission" date="2018-10" db="EMBL/GenBank/DDBJ databases">
        <title>Genomic Encyclopedia of Archaeal and Bacterial Type Strains, Phase II (KMG-II): from individual species to whole genera.</title>
        <authorList>
            <person name="Goeker M."/>
        </authorList>
    </citation>
    <scope>NUCLEOTIDE SEQUENCE [LARGE SCALE GENOMIC DNA]</scope>
    <source>
        <strain evidence="4 5">DSM 18602</strain>
    </source>
</reference>
<feature type="domain" description="HTH tetR-type" evidence="3">
    <location>
        <begin position="6"/>
        <end position="66"/>
    </location>
</feature>
<evidence type="ECO:0000313" key="4">
    <source>
        <dbReference type="EMBL" id="RKR80372.1"/>
    </source>
</evidence>
<dbReference type="InterPro" id="IPR009057">
    <property type="entry name" value="Homeodomain-like_sf"/>
</dbReference>
<dbReference type="InterPro" id="IPR036271">
    <property type="entry name" value="Tet_transcr_reg_TetR-rel_C_sf"/>
</dbReference>
<proteinExistence type="predicted"/>
<sequence length="200" mass="23135">METLATDTEQLIKDTAKKVFFVDGNIHATTQDIADAAGINRASIHYYYRSRKLLFDKVFTEAITEMRSKMHLIAVQNLPIREKTGEFIDFFFEKSLQHPYLELFVITERNSNNTLKLAMTEINKDDMHKELDNEIQKEVAKGLMKPITANHFVMTMISLCSFPFLGRSIVQGAINVDDETYSKMLTERKKIILQLFFLDV</sequence>
<evidence type="ECO:0000256" key="1">
    <source>
        <dbReference type="ARBA" id="ARBA00023125"/>
    </source>
</evidence>
<dbReference type="OrthoDB" id="9789566at2"/>